<evidence type="ECO:0000313" key="3">
    <source>
        <dbReference type="Proteomes" id="UP000499080"/>
    </source>
</evidence>
<name>A0A4Y2IIH3_ARAVE</name>
<protein>
    <submittedName>
        <fullName evidence="2">Uncharacterized protein</fullName>
    </submittedName>
</protein>
<proteinExistence type="predicted"/>
<dbReference type="AlphaFoldDB" id="A0A4Y2IIH3"/>
<organism evidence="2 3">
    <name type="scientific">Araneus ventricosus</name>
    <name type="common">Orbweaver spider</name>
    <name type="synonym">Epeira ventricosa</name>
    <dbReference type="NCBI Taxonomy" id="182803"/>
    <lineage>
        <taxon>Eukaryota</taxon>
        <taxon>Metazoa</taxon>
        <taxon>Ecdysozoa</taxon>
        <taxon>Arthropoda</taxon>
        <taxon>Chelicerata</taxon>
        <taxon>Arachnida</taxon>
        <taxon>Araneae</taxon>
        <taxon>Araneomorphae</taxon>
        <taxon>Entelegynae</taxon>
        <taxon>Araneoidea</taxon>
        <taxon>Araneidae</taxon>
        <taxon>Araneus</taxon>
    </lineage>
</organism>
<comment type="caution">
    <text evidence="2">The sequence shown here is derived from an EMBL/GenBank/DDBJ whole genome shotgun (WGS) entry which is preliminary data.</text>
</comment>
<gene>
    <name evidence="2" type="ORF">AVEN_79063_1</name>
</gene>
<keyword evidence="3" id="KW-1185">Reference proteome</keyword>
<accession>A0A4Y2IIH3</accession>
<reference evidence="2 3" key="1">
    <citation type="journal article" date="2019" name="Sci. Rep.">
        <title>Orb-weaving spider Araneus ventricosus genome elucidates the spidroin gene catalogue.</title>
        <authorList>
            <person name="Kono N."/>
            <person name="Nakamura H."/>
            <person name="Ohtoshi R."/>
            <person name="Moran D.A.P."/>
            <person name="Shinohara A."/>
            <person name="Yoshida Y."/>
            <person name="Fujiwara M."/>
            <person name="Mori M."/>
            <person name="Tomita M."/>
            <person name="Arakawa K."/>
        </authorList>
    </citation>
    <scope>NUCLEOTIDE SEQUENCE [LARGE SCALE GENOMIC DNA]</scope>
</reference>
<dbReference type="EMBL" id="BGPR01002661">
    <property type="protein sequence ID" value="GBM77052.1"/>
    <property type="molecule type" value="Genomic_DNA"/>
</dbReference>
<dbReference type="Proteomes" id="UP000499080">
    <property type="component" value="Unassembled WGS sequence"/>
</dbReference>
<evidence type="ECO:0000256" key="1">
    <source>
        <dbReference type="SAM" id="MobiDB-lite"/>
    </source>
</evidence>
<sequence length="85" mass="9224">MDLATLGSGQMRPELAPPSLKTSAPHQREDVWPPTYDLAFNDPTNTANPQWNQVSNLESSGPESLPLSHHGPQTLLTITCEAVFA</sequence>
<feature type="region of interest" description="Disordered" evidence="1">
    <location>
        <begin position="1"/>
        <end position="33"/>
    </location>
</feature>
<evidence type="ECO:0000313" key="2">
    <source>
        <dbReference type="EMBL" id="GBM77052.1"/>
    </source>
</evidence>